<keyword evidence="2" id="KW-1185">Reference proteome</keyword>
<reference evidence="1 2" key="1">
    <citation type="submission" date="2016-10" db="EMBL/GenBank/DDBJ databases">
        <authorList>
            <person name="de Groot N.N."/>
        </authorList>
    </citation>
    <scope>NUCLEOTIDE SEQUENCE [LARGE SCALE GENOMIC DNA]</scope>
    <source>
        <strain evidence="1 2">Nv1</strain>
    </source>
</reference>
<dbReference type="Proteomes" id="UP000198620">
    <property type="component" value="Unassembled WGS sequence"/>
</dbReference>
<dbReference type="PANTHER" id="PTHR21192">
    <property type="entry name" value="NUCLEAR PROTEIN E3-3"/>
    <property type="match status" value="1"/>
</dbReference>
<protein>
    <submittedName>
        <fullName evidence="1">Uncharacterized conserved protein, contains Mth938-like domain</fullName>
    </submittedName>
</protein>
<organism evidence="1 2">
    <name type="scientific">Nitrosovibrio tenuis</name>
    <dbReference type="NCBI Taxonomy" id="1233"/>
    <lineage>
        <taxon>Bacteria</taxon>
        <taxon>Pseudomonadati</taxon>
        <taxon>Pseudomonadota</taxon>
        <taxon>Betaproteobacteria</taxon>
        <taxon>Nitrosomonadales</taxon>
        <taxon>Nitrosomonadaceae</taxon>
        <taxon>Nitrosovibrio</taxon>
    </lineage>
</organism>
<dbReference type="EMBL" id="FOBH01000007">
    <property type="protein sequence ID" value="SEL23574.1"/>
    <property type="molecule type" value="Genomic_DNA"/>
</dbReference>
<dbReference type="CDD" id="cd05560">
    <property type="entry name" value="Xcc1710_like"/>
    <property type="match status" value="1"/>
</dbReference>
<evidence type="ECO:0000313" key="1">
    <source>
        <dbReference type="EMBL" id="SEL23574.1"/>
    </source>
</evidence>
<sequence length="129" mass="14751">MEPYLKLHLSAYSGQNMFTGYGTGYVMVNQVRYENNLIVLPDRIIEDWDVESFERLAPEHFDFLLSLQPEMVLFGTGATLRFPHPKLTRMLIESHIGIEVMDTSAACRTYNILTDEGRRVAAALLIKNL</sequence>
<name>A0A1H7NJL3_9PROT</name>
<dbReference type="Pfam" id="PF04430">
    <property type="entry name" value="DUF498"/>
    <property type="match status" value="1"/>
</dbReference>
<dbReference type="PANTHER" id="PTHR21192:SF2">
    <property type="entry name" value="NADH DEHYDROGENASE [UBIQUINONE] 1 ALPHA SUBCOMPLEX ASSEMBLY FACTOR 3"/>
    <property type="match status" value="1"/>
</dbReference>
<dbReference type="InterPro" id="IPR007523">
    <property type="entry name" value="NDUFAF3/AAMDC"/>
</dbReference>
<dbReference type="AlphaFoldDB" id="A0A1H7NJL3"/>
<accession>A0A1H7NJL3</accession>
<dbReference type="Gene3D" id="3.40.1230.10">
    <property type="entry name" value="MTH938-like"/>
    <property type="match status" value="1"/>
</dbReference>
<evidence type="ECO:0000313" key="2">
    <source>
        <dbReference type="Proteomes" id="UP000198620"/>
    </source>
</evidence>
<gene>
    <name evidence="1" type="ORF">SAMN05216387_10739</name>
</gene>
<dbReference type="SUPFAM" id="SSF64076">
    <property type="entry name" value="MTH938-like"/>
    <property type="match status" value="1"/>
</dbReference>
<dbReference type="STRING" id="1233.SAMN05216387_10739"/>
<proteinExistence type="predicted"/>
<dbReference type="InterPro" id="IPR036748">
    <property type="entry name" value="MTH938-like_sf"/>
</dbReference>